<proteinExistence type="predicted"/>
<evidence type="ECO:0000256" key="1">
    <source>
        <dbReference type="SAM" id="MobiDB-lite"/>
    </source>
</evidence>
<reference evidence="2 3" key="1">
    <citation type="submission" date="2017-10" db="EMBL/GenBank/DDBJ databases">
        <title>Comparative genomics in systemic dimorphic fungi from Ajellomycetaceae.</title>
        <authorList>
            <person name="Munoz J.F."/>
            <person name="Mcewen J.G."/>
            <person name="Clay O.K."/>
            <person name="Cuomo C.A."/>
        </authorList>
    </citation>
    <scope>NUCLEOTIDE SEQUENCE [LARGE SCALE GENOMIC DNA]</scope>
    <source>
        <strain evidence="2 3">UAMH4076</strain>
    </source>
</reference>
<sequence>MLQHNPVPERNLQRQRPLSTSDTQSDDHPQPHAVSAAISGPFLPPSTHVSSVLLGRVMCAEPVKKRTQHSRAEKPALPTIGATLRVDGINGSGDVVG</sequence>
<name>A0A2B7ZM01_9EURO</name>
<comment type="caution">
    <text evidence="2">The sequence shown here is derived from an EMBL/GenBank/DDBJ whole genome shotgun (WGS) entry which is preliminary data.</text>
</comment>
<feature type="region of interest" description="Disordered" evidence="1">
    <location>
        <begin position="1"/>
        <end position="43"/>
    </location>
</feature>
<dbReference type="Proteomes" id="UP000226031">
    <property type="component" value="Unassembled WGS sequence"/>
</dbReference>
<evidence type="ECO:0000313" key="3">
    <source>
        <dbReference type="Proteomes" id="UP000226031"/>
    </source>
</evidence>
<organism evidence="2 3">
    <name type="scientific">[Emmonsia] crescens</name>
    <dbReference type="NCBI Taxonomy" id="73230"/>
    <lineage>
        <taxon>Eukaryota</taxon>
        <taxon>Fungi</taxon>
        <taxon>Dikarya</taxon>
        <taxon>Ascomycota</taxon>
        <taxon>Pezizomycotina</taxon>
        <taxon>Eurotiomycetes</taxon>
        <taxon>Eurotiomycetidae</taxon>
        <taxon>Onygenales</taxon>
        <taxon>Ajellomycetaceae</taxon>
        <taxon>Emergomyces</taxon>
    </lineage>
</organism>
<dbReference type="EMBL" id="PDND01000045">
    <property type="protein sequence ID" value="PGH34209.1"/>
    <property type="molecule type" value="Genomic_DNA"/>
</dbReference>
<evidence type="ECO:0000313" key="2">
    <source>
        <dbReference type="EMBL" id="PGH34209.1"/>
    </source>
</evidence>
<keyword evidence="3" id="KW-1185">Reference proteome</keyword>
<dbReference type="AlphaFoldDB" id="A0A2B7ZM01"/>
<accession>A0A2B7ZM01</accession>
<gene>
    <name evidence="2" type="ORF">GX50_02983</name>
</gene>
<protein>
    <submittedName>
        <fullName evidence="2">Uncharacterized protein</fullName>
    </submittedName>
</protein>
<feature type="compositionally biased region" description="Polar residues" evidence="1">
    <location>
        <begin position="14"/>
        <end position="23"/>
    </location>
</feature>